<dbReference type="AlphaFoldDB" id="A0A2A6E0L1"/>
<dbReference type="PANTHER" id="PTHR22926">
    <property type="entry name" value="PHOSPHO-N-ACETYLMURAMOYL-PENTAPEPTIDE-TRANSFERASE"/>
    <property type="match status" value="1"/>
</dbReference>
<keyword evidence="5 8" id="KW-1133">Transmembrane helix</keyword>
<dbReference type="Pfam" id="PF00953">
    <property type="entry name" value="Glycos_transf_4"/>
    <property type="match status" value="1"/>
</dbReference>
<feature type="binding site" evidence="7">
    <location>
        <position position="160"/>
    </location>
    <ligand>
        <name>Mg(2+)</name>
        <dbReference type="ChEBI" id="CHEBI:18420"/>
    </ligand>
</feature>
<keyword evidence="3 9" id="KW-0808">Transferase</keyword>
<feature type="transmembrane region" description="Helical" evidence="8">
    <location>
        <begin position="296"/>
        <end position="314"/>
    </location>
</feature>
<comment type="caution">
    <text evidence="9">The sequence shown here is derived from an EMBL/GenBank/DDBJ whole genome shotgun (WGS) entry which is preliminary data.</text>
</comment>
<feature type="transmembrane region" description="Helical" evidence="8">
    <location>
        <begin position="138"/>
        <end position="156"/>
    </location>
</feature>
<keyword evidence="6 8" id="KW-0472">Membrane</keyword>
<evidence type="ECO:0000256" key="3">
    <source>
        <dbReference type="ARBA" id="ARBA00022679"/>
    </source>
</evidence>
<dbReference type="PROSITE" id="PS01348">
    <property type="entry name" value="MRAY_2"/>
    <property type="match status" value="1"/>
</dbReference>
<feature type="transmembrane region" description="Helical" evidence="8">
    <location>
        <begin position="168"/>
        <end position="186"/>
    </location>
</feature>
<dbReference type="InterPro" id="IPR000715">
    <property type="entry name" value="Glycosyl_transferase_4"/>
</dbReference>
<comment type="cofactor">
    <cofactor evidence="7">
        <name>Mg(2+)</name>
        <dbReference type="ChEBI" id="CHEBI:18420"/>
    </cofactor>
</comment>
<evidence type="ECO:0000256" key="1">
    <source>
        <dbReference type="ARBA" id="ARBA00004651"/>
    </source>
</evidence>
<dbReference type="CDD" id="cd06853">
    <property type="entry name" value="GT_WecA_like"/>
    <property type="match status" value="1"/>
</dbReference>
<comment type="subcellular location">
    <subcellularLocation>
        <location evidence="1">Cell membrane</location>
        <topology evidence="1">Multi-pass membrane protein</topology>
    </subcellularLocation>
</comment>
<dbReference type="InterPro" id="IPR018480">
    <property type="entry name" value="PNAcMuramoyl-5peptid_Trfase_CS"/>
</dbReference>
<feature type="transmembrane region" description="Helical" evidence="8">
    <location>
        <begin position="244"/>
        <end position="265"/>
    </location>
</feature>
<keyword evidence="4 8" id="KW-0812">Transmembrane</keyword>
<evidence type="ECO:0000313" key="10">
    <source>
        <dbReference type="Proteomes" id="UP000243688"/>
    </source>
</evidence>
<feature type="transmembrane region" description="Helical" evidence="8">
    <location>
        <begin position="192"/>
        <end position="209"/>
    </location>
</feature>
<dbReference type="GO" id="GO:0009103">
    <property type="term" value="P:lipopolysaccharide biosynthetic process"/>
    <property type="evidence" value="ECO:0007669"/>
    <property type="project" value="TreeGrafter"/>
</dbReference>
<dbReference type="GO" id="GO:0044038">
    <property type="term" value="P:cell wall macromolecule biosynthetic process"/>
    <property type="evidence" value="ECO:0007669"/>
    <property type="project" value="TreeGrafter"/>
</dbReference>
<evidence type="ECO:0000256" key="7">
    <source>
        <dbReference type="PIRSR" id="PIRSR600715-1"/>
    </source>
</evidence>
<proteinExistence type="predicted"/>
<gene>
    <name evidence="9" type="ORF">BLM47_07450</name>
</gene>
<dbReference type="PANTHER" id="PTHR22926:SF3">
    <property type="entry name" value="UNDECAPRENYL-PHOSPHATE ALPHA-N-ACETYLGLUCOSAMINYL 1-PHOSPHATE TRANSFERASE"/>
    <property type="match status" value="1"/>
</dbReference>
<organism evidence="9 10">
    <name type="scientific">Candidatus Reconcilbacillus cellulovorans</name>
    <dbReference type="NCBI Taxonomy" id="1906605"/>
    <lineage>
        <taxon>Bacteria</taxon>
        <taxon>Bacillati</taxon>
        <taxon>Bacillota</taxon>
        <taxon>Bacilli</taxon>
        <taxon>Bacillales</taxon>
        <taxon>Paenibacillaceae</taxon>
        <taxon>Candidatus Reconcilbacillus</taxon>
    </lineage>
</organism>
<dbReference type="GO" id="GO:0046872">
    <property type="term" value="F:metal ion binding"/>
    <property type="evidence" value="ECO:0007669"/>
    <property type="project" value="UniProtKB-KW"/>
</dbReference>
<dbReference type="EMBL" id="MOXJ01000015">
    <property type="protein sequence ID" value="PDO10356.1"/>
    <property type="molecule type" value="Genomic_DNA"/>
</dbReference>
<dbReference type="GO" id="GO:0071555">
    <property type="term" value="P:cell wall organization"/>
    <property type="evidence" value="ECO:0007669"/>
    <property type="project" value="TreeGrafter"/>
</dbReference>
<feature type="transmembrane region" description="Helical" evidence="8">
    <location>
        <begin position="108"/>
        <end position="126"/>
    </location>
</feature>
<dbReference type="GO" id="GO:0016780">
    <property type="term" value="F:phosphotransferase activity, for other substituted phosphate groups"/>
    <property type="evidence" value="ECO:0007669"/>
    <property type="project" value="InterPro"/>
</dbReference>
<evidence type="ECO:0000256" key="6">
    <source>
        <dbReference type="ARBA" id="ARBA00023136"/>
    </source>
</evidence>
<evidence type="ECO:0000256" key="2">
    <source>
        <dbReference type="ARBA" id="ARBA00022475"/>
    </source>
</evidence>
<feature type="transmembrane region" description="Helical" evidence="8">
    <location>
        <begin position="75"/>
        <end position="96"/>
    </location>
</feature>
<keyword evidence="7" id="KW-0479">Metal-binding</keyword>
<dbReference type="GO" id="GO:0005886">
    <property type="term" value="C:plasma membrane"/>
    <property type="evidence" value="ECO:0007669"/>
    <property type="project" value="UniProtKB-SubCell"/>
</dbReference>
<keyword evidence="2" id="KW-1003">Cell membrane</keyword>
<protein>
    <submittedName>
        <fullName evidence="9">Undecaprenyl-phosphate alpha-N-acetylglucosaminyl 1-phosphate transferase</fullName>
    </submittedName>
</protein>
<name>A0A2A6E0L1_9BACL</name>
<feature type="transmembrane region" description="Helical" evidence="8">
    <location>
        <begin position="6"/>
        <end position="29"/>
    </location>
</feature>
<dbReference type="Proteomes" id="UP000243688">
    <property type="component" value="Unassembled WGS sequence"/>
</dbReference>
<evidence type="ECO:0000313" key="9">
    <source>
        <dbReference type="EMBL" id="PDO10356.1"/>
    </source>
</evidence>
<evidence type="ECO:0000256" key="8">
    <source>
        <dbReference type="SAM" id="Phobius"/>
    </source>
</evidence>
<keyword evidence="7" id="KW-0460">Magnesium</keyword>
<feature type="transmembrane region" description="Helical" evidence="8">
    <location>
        <begin position="50"/>
        <end position="69"/>
    </location>
</feature>
<sequence>MIGWLAVAAAALAGVLSLALTPAVRSFALRVGAVDVPNARKVHTRVMPRLGGLAIYAAFLVAAVVVVPFAEGTDFSPKVALGLALGGAVIVFIGALDDRFGLSPKAKLLGEIAAAVVAVWIGDIRIELLNVPFGDTEIGTSFLSIPLTILWIVGVTNAVNLIDGLDGLAAGVSAIANATILALAALMGNETVVLLSAALLGGTLGFLVHNFHPAKIFMGDSGALFLGFSLATLSILGFKQATLVSFVVPIVILAVPLGDTFFAIVRRVLNRRPISLPDRGHLHHCLQQLGLSHRQTVVVIYGISLFFSLCALLLSQTANWAAVIIVAVLLLAMEVGAEMIGIFSKTRRPLLKLFSRIFSWNFRPRSNK</sequence>
<accession>A0A2A6E0L1</accession>
<feature type="transmembrane region" description="Helical" evidence="8">
    <location>
        <begin position="320"/>
        <end position="343"/>
    </location>
</feature>
<evidence type="ECO:0000256" key="5">
    <source>
        <dbReference type="ARBA" id="ARBA00022989"/>
    </source>
</evidence>
<feature type="binding site" evidence="7">
    <location>
        <position position="220"/>
    </location>
    <ligand>
        <name>Mg(2+)</name>
        <dbReference type="ChEBI" id="CHEBI:18420"/>
    </ligand>
</feature>
<feature type="transmembrane region" description="Helical" evidence="8">
    <location>
        <begin position="221"/>
        <end position="238"/>
    </location>
</feature>
<reference evidence="9 10" key="1">
    <citation type="submission" date="2016-12" db="EMBL/GenBank/DDBJ databases">
        <title>Candidatus Reconcilibacillus cellulovorans genome.</title>
        <authorList>
            <person name="Kolinko S."/>
            <person name="Wu Y.-W."/>
            <person name="Tachea F."/>
            <person name="Denzel E."/>
            <person name="Hiras J."/>
            <person name="Baecker N."/>
            <person name="Chan L.J."/>
            <person name="Eichorst S.A."/>
            <person name="Frey D."/>
            <person name="Adams P.D."/>
            <person name="Pray T."/>
            <person name="Tanjore D."/>
            <person name="Petzold C.J."/>
            <person name="Gladden J.M."/>
            <person name="Simmons B.A."/>
            <person name="Singer S.W."/>
        </authorList>
    </citation>
    <scope>NUCLEOTIDE SEQUENCE [LARGE SCALE GENOMIC DNA]</scope>
    <source>
        <strain evidence="9">JTherm</strain>
    </source>
</reference>
<evidence type="ECO:0000256" key="4">
    <source>
        <dbReference type="ARBA" id="ARBA00022692"/>
    </source>
</evidence>